<evidence type="ECO:0000313" key="9">
    <source>
        <dbReference type="EMBL" id="KAK6166291.1"/>
    </source>
</evidence>
<evidence type="ECO:0000256" key="6">
    <source>
        <dbReference type="SAM" id="Coils"/>
    </source>
</evidence>
<feature type="compositionally biased region" description="Polar residues" evidence="7">
    <location>
        <begin position="713"/>
        <end position="734"/>
    </location>
</feature>
<feature type="compositionally biased region" description="Basic and acidic residues" evidence="7">
    <location>
        <begin position="232"/>
        <end position="250"/>
    </location>
</feature>
<name>A0AAN8G1X5_PATCE</name>
<evidence type="ECO:0000256" key="1">
    <source>
        <dbReference type="ARBA" id="ARBA00004300"/>
    </source>
</evidence>
<keyword evidence="4 6" id="KW-0175">Coiled coil</keyword>
<feature type="coiled-coil region" evidence="6">
    <location>
        <begin position="53"/>
        <end position="87"/>
    </location>
</feature>
<keyword evidence="10" id="KW-1185">Reference proteome</keyword>
<dbReference type="Proteomes" id="UP001347796">
    <property type="component" value="Unassembled WGS sequence"/>
</dbReference>
<proteinExistence type="predicted"/>
<gene>
    <name evidence="9" type="ORF">SNE40_023022</name>
</gene>
<organism evidence="9 10">
    <name type="scientific">Patella caerulea</name>
    <name type="common">Rayed Mediterranean limpet</name>
    <dbReference type="NCBI Taxonomy" id="87958"/>
    <lineage>
        <taxon>Eukaryota</taxon>
        <taxon>Metazoa</taxon>
        <taxon>Spiralia</taxon>
        <taxon>Lophotrochozoa</taxon>
        <taxon>Mollusca</taxon>
        <taxon>Gastropoda</taxon>
        <taxon>Patellogastropoda</taxon>
        <taxon>Patelloidea</taxon>
        <taxon>Patellidae</taxon>
        <taxon>Patella</taxon>
    </lineage>
</organism>
<keyword evidence="5" id="KW-0206">Cytoskeleton</keyword>
<comment type="subcellular location">
    <subcellularLocation>
        <location evidence="1">Cytoplasm</location>
        <location evidence="1">Cytoskeleton</location>
        <location evidence="1">Microtubule organizing center</location>
        <location evidence="1">Centrosome</location>
    </subcellularLocation>
</comment>
<dbReference type="GO" id="GO:0060090">
    <property type="term" value="F:molecular adaptor activity"/>
    <property type="evidence" value="ECO:0007669"/>
    <property type="project" value="InterPro"/>
</dbReference>
<dbReference type="InterPro" id="IPR028745">
    <property type="entry name" value="AKAP9/Pericentrin"/>
</dbReference>
<evidence type="ECO:0000256" key="7">
    <source>
        <dbReference type="SAM" id="MobiDB-lite"/>
    </source>
</evidence>
<keyword evidence="3" id="KW-0597">Phosphoprotein</keyword>
<dbReference type="PANTHER" id="PTHR44981:SF2">
    <property type="entry name" value="PERICENTRIN-LIKE PROTEIN, ISOFORM F"/>
    <property type="match status" value="1"/>
</dbReference>
<accession>A0AAN8G1X5</accession>
<evidence type="ECO:0000256" key="5">
    <source>
        <dbReference type="ARBA" id="ARBA00023212"/>
    </source>
</evidence>
<evidence type="ECO:0000256" key="3">
    <source>
        <dbReference type="ARBA" id="ARBA00022553"/>
    </source>
</evidence>
<feature type="domain" description="Pericentrin/AKAP-450 centrosomal targeting" evidence="8">
    <location>
        <begin position="949"/>
        <end position="1029"/>
    </location>
</feature>
<comment type="caution">
    <text evidence="9">The sequence shown here is derived from an EMBL/GenBank/DDBJ whole genome shotgun (WGS) entry which is preliminary data.</text>
</comment>
<evidence type="ECO:0000259" key="8">
    <source>
        <dbReference type="Pfam" id="PF10495"/>
    </source>
</evidence>
<feature type="coiled-coil region" evidence="6">
    <location>
        <begin position="475"/>
        <end position="509"/>
    </location>
</feature>
<protein>
    <recommendedName>
        <fullName evidence="8">Pericentrin/AKAP-450 centrosomal targeting domain-containing protein</fullName>
    </recommendedName>
</protein>
<feature type="region of interest" description="Disordered" evidence="7">
    <location>
        <begin position="123"/>
        <end position="143"/>
    </location>
</feature>
<evidence type="ECO:0000256" key="2">
    <source>
        <dbReference type="ARBA" id="ARBA00022490"/>
    </source>
</evidence>
<feature type="region of interest" description="Disordered" evidence="7">
    <location>
        <begin position="397"/>
        <end position="422"/>
    </location>
</feature>
<dbReference type="EMBL" id="JAZGQO010000021">
    <property type="protein sequence ID" value="KAK6166291.1"/>
    <property type="molecule type" value="Genomic_DNA"/>
</dbReference>
<feature type="coiled-coil region" evidence="6">
    <location>
        <begin position="149"/>
        <end position="195"/>
    </location>
</feature>
<evidence type="ECO:0000256" key="4">
    <source>
        <dbReference type="ARBA" id="ARBA00023054"/>
    </source>
</evidence>
<feature type="region of interest" description="Disordered" evidence="7">
    <location>
        <begin position="227"/>
        <end position="250"/>
    </location>
</feature>
<dbReference type="GO" id="GO:0005813">
    <property type="term" value="C:centrosome"/>
    <property type="evidence" value="ECO:0007669"/>
    <property type="project" value="UniProtKB-SubCell"/>
</dbReference>
<evidence type="ECO:0000313" key="10">
    <source>
        <dbReference type="Proteomes" id="UP001347796"/>
    </source>
</evidence>
<dbReference type="PANTHER" id="PTHR44981">
    <property type="entry name" value="PERICENTRIN-LIKE PROTEIN, ISOFORM F"/>
    <property type="match status" value="1"/>
</dbReference>
<dbReference type="Pfam" id="PF10495">
    <property type="entry name" value="PACT_coil_coil"/>
    <property type="match status" value="1"/>
</dbReference>
<sequence>MNEIDNTSRTVSEESVIPRKEIDFQKEIIKRDEIIARLSSRLKESFSQNENHVLMQFEQVELLKQEIEKLQVELSQADEKLKAQEIHHLGSVQAIENVKGEVYSLQNCLQNVTILDPNSHTNTIPSSSSETHQCNSISSSNPNCVENSTEDLAYNLRELQQQLENLEEKRLKDLRMQEAELMVKYEEELAQHKRDLEVRFIQKSEAENARKQREFIKAFQKMKKNMKKTTNHKNDENNLAKENEKLPEKKESDIVQKLALENQELAEVRDILLQQVDISQENQDILKKELDTYLCQDQTTSSDDDIFMDEIERISKIQTDGAMMEWEILSPSGVVNRENTQTSLGFFEDTIDERQLMSELVTNAGPVSQCQNIDCINMRNRLQELLKTNVSQNSLSNGVFCDDGDDPPKVRNENMSDNLSESESGSHFCLSDEFASSDLIPHLKQFKQIKADLEQKIEHQFHVFAEEKNNFSKICDALKIQVENLLLAKSQLEEELEGKNAALLTLSEEFQNTLEKFEFSKDDLHQHLHLLQTEQADISVNNKTPEHSSTKTADAGSFVREEDFTSMDMILEPNIEPGDIEFWDTNFNAQNFKTQVINKPSQIYEVDPELQLQGYSKEQTIEYITELEEKERIIDDLVLQVNSLERQLKSSKQFLSEQSADREVERDEASKEINRLNKLIDEKDSQLTSNKNLYQEIGDMKDRIESLQEDVESLNSENQQLKTQLNTSTQRNSDLENNIKLLEDELNEKTLEEGNLPQEVVSQESPTPSSSESNDLGMLYSESDSNPVPHKKQKCDSEKSYDTIDTEIKMKLLEDEVISLKLKLRQEKLIGADLLRSLVAEQKRYNILLNKEKIESDSCTTELLDQWVHVSKLQNALKEEQEYCSSILDVLEEQQVRFNKVKMKLKQEEEHRFILEQRLTDAKINLRQQVPVQPDTRQQMAKVQRLYARYLRAESYRKALIYQKKYLLILIGGYQDTEQATLGMIAQTGVPITYSINRYPYYTPLLHIFRRTVTAVIAIFRMKYMVTKWKRAVKVGSPVVGGAASVGYGYLTSHSSCSQESLRLL</sequence>
<keyword evidence="2" id="KW-0963">Cytoplasm</keyword>
<feature type="region of interest" description="Disordered" evidence="7">
    <location>
        <begin position="709"/>
        <end position="734"/>
    </location>
</feature>
<dbReference type="InterPro" id="IPR019528">
    <property type="entry name" value="PACT_domain"/>
</dbReference>
<dbReference type="GO" id="GO:0007165">
    <property type="term" value="P:signal transduction"/>
    <property type="evidence" value="ECO:0007669"/>
    <property type="project" value="InterPro"/>
</dbReference>
<dbReference type="AlphaFoldDB" id="A0AAN8G1X5"/>
<reference evidence="9 10" key="1">
    <citation type="submission" date="2024-01" db="EMBL/GenBank/DDBJ databases">
        <title>The genome of the rayed Mediterranean limpet Patella caerulea (Linnaeus, 1758).</title>
        <authorList>
            <person name="Anh-Thu Weber A."/>
            <person name="Halstead-Nussloch G."/>
        </authorList>
    </citation>
    <scope>NUCLEOTIDE SEQUENCE [LARGE SCALE GENOMIC DNA]</scope>
    <source>
        <strain evidence="9">AATW-2023a</strain>
        <tissue evidence="9">Whole specimen</tissue>
    </source>
</reference>
<feature type="compositionally biased region" description="Low complexity" evidence="7">
    <location>
        <begin position="759"/>
        <end position="773"/>
    </location>
</feature>
<dbReference type="GO" id="GO:0005737">
    <property type="term" value="C:cytoplasm"/>
    <property type="evidence" value="ECO:0007669"/>
    <property type="project" value="UniProtKB-ARBA"/>
</dbReference>
<feature type="region of interest" description="Disordered" evidence="7">
    <location>
        <begin position="752"/>
        <end position="798"/>
    </location>
</feature>